<gene>
    <name evidence="2" type="ORF">LRP49_13585</name>
</gene>
<feature type="transmembrane region" description="Helical" evidence="1">
    <location>
        <begin position="6"/>
        <end position="28"/>
    </location>
</feature>
<accession>A0ABT5QNN2</accession>
<reference evidence="2" key="1">
    <citation type="submission" date="2021-12" db="EMBL/GenBank/DDBJ databases">
        <title>Enterovibrio ZSDZ35 sp. nov. and Enterovibrio ZSDZ42 sp. nov., isolated from coastal seawater in Qingdao.</title>
        <authorList>
            <person name="Zhang P."/>
        </authorList>
    </citation>
    <scope>NUCLEOTIDE SEQUENCE</scope>
    <source>
        <strain evidence="2">ZSDZ35</strain>
    </source>
</reference>
<dbReference type="InterPro" id="IPR045584">
    <property type="entry name" value="Pilin-like"/>
</dbReference>
<dbReference type="Gene3D" id="3.30.700.10">
    <property type="entry name" value="Glycoprotein, Type 4 Pilin"/>
    <property type="match status" value="1"/>
</dbReference>
<dbReference type="EMBL" id="JAJUBB010000009">
    <property type="protein sequence ID" value="MDD1782204.1"/>
    <property type="molecule type" value="Genomic_DNA"/>
</dbReference>
<keyword evidence="1" id="KW-0472">Membrane</keyword>
<evidence type="ECO:0000313" key="3">
    <source>
        <dbReference type="Proteomes" id="UP001149821"/>
    </source>
</evidence>
<organism evidence="2 3">
    <name type="scientific">Enterovibrio qingdaonensis</name>
    <dbReference type="NCBI Taxonomy" id="2899818"/>
    <lineage>
        <taxon>Bacteria</taxon>
        <taxon>Pseudomonadati</taxon>
        <taxon>Pseudomonadota</taxon>
        <taxon>Gammaproteobacteria</taxon>
        <taxon>Vibrionales</taxon>
        <taxon>Vibrionaceae</taxon>
        <taxon>Enterovibrio</taxon>
    </lineage>
</organism>
<proteinExistence type="predicted"/>
<keyword evidence="1" id="KW-0812">Transmembrane</keyword>
<name>A0ABT5QNN2_9GAMM</name>
<keyword evidence="1" id="KW-1133">Transmembrane helix</keyword>
<dbReference type="RefSeq" id="WP_274142850.1">
    <property type="nucleotide sequence ID" value="NZ_JAJUBB010000009.1"/>
</dbReference>
<dbReference type="NCBIfam" id="TIGR02532">
    <property type="entry name" value="IV_pilin_GFxxxE"/>
    <property type="match status" value="1"/>
</dbReference>
<evidence type="ECO:0000256" key="1">
    <source>
        <dbReference type="SAM" id="Phobius"/>
    </source>
</evidence>
<comment type="caution">
    <text evidence="2">The sequence shown here is derived from an EMBL/GenBank/DDBJ whole genome shotgun (WGS) entry which is preliminary data.</text>
</comment>
<dbReference type="Proteomes" id="UP001149821">
    <property type="component" value="Unassembled WGS sequence"/>
</dbReference>
<keyword evidence="3" id="KW-1185">Reference proteome</keyword>
<dbReference type="SUPFAM" id="SSF54523">
    <property type="entry name" value="Pili subunits"/>
    <property type="match status" value="1"/>
</dbReference>
<evidence type="ECO:0000313" key="2">
    <source>
        <dbReference type="EMBL" id="MDD1782204.1"/>
    </source>
</evidence>
<dbReference type="Pfam" id="PF07963">
    <property type="entry name" value="N_methyl"/>
    <property type="match status" value="1"/>
</dbReference>
<sequence>MNFRVNGFTLIELITVLVILGIISVFAAPRLSGAESFSVTSARDTGLSVVRQVQLRAMQQETPSNACFALNVTATRLGGSVASDSCPLGEEDNRSDVVDLSSSEVKVAGPAIISFDLLGRPTCTANTCKITFSQGNASASICANSEGYFYACR</sequence>
<dbReference type="InterPro" id="IPR012902">
    <property type="entry name" value="N_methyl_site"/>
</dbReference>
<protein>
    <submittedName>
        <fullName evidence="2">Type II secretion system GspH family protein</fullName>
    </submittedName>
</protein>